<feature type="transmembrane region" description="Helical" evidence="7">
    <location>
        <begin position="85"/>
        <end position="103"/>
    </location>
</feature>
<gene>
    <name evidence="9" type="ORF">VB774_17645</name>
</gene>
<evidence type="ECO:0000256" key="3">
    <source>
        <dbReference type="ARBA" id="ARBA00022989"/>
    </source>
</evidence>
<evidence type="ECO:0000256" key="7">
    <source>
        <dbReference type="SAM" id="Phobius"/>
    </source>
</evidence>
<keyword evidence="2 7" id="KW-0812">Transmembrane</keyword>
<evidence type="ECO:0000256" key="6">
    <source>
        <dbReference type="ARBA" id="ARBA00023136"/>
    </source>
</evidence>
<reference evidence="9 10" key="1">
    <citation type="submission" date="2023-12" db="EMBL/GenBank/DDBJ databases">
        <title>Baltic Sea Cyanobacteria.</title>
        <authorList>
            <person name="Delbaje E."/>
            <person name="Fewer D.P."/>
            <person name="Shishido T.K."/>
        </authorList>
    </citation>
    <scope>NUCLEOTIDE SEQUENCE [LARGE SCALE GENOMIC DNA]</scope>
    <source>
        <strain evidence="9 10">UHCC 0370</strain>
    </source>
</reference>
<evidence type="ECO:0000313" key="9">
    <source>
        <dbReference type="EMBL" id="MEA5479449.1"/>
    </source>
</evidence>
<accession>A0ABU5TMR0</accession>
<dbReference type="GO" id="GO:0016491">
    <property type="term" value="F:oxidoreductase activity"/>
    <property type="evidence" value="ECO:0007669"/>
    <property type="project" value="UniProtKB-KW"/>
</dbReference>
<dbReference type="RefSeq" id="WP_323262674.1">
    <property type="nucleotide sequence ID" value="NZ_JAYGIE010000090.1"/>
</dbReference>
<evidence type="ECO:0000259" key="8">
    <source>
        <dbReference type="Pfam" id="PF04116"/>
    </source>
</evidence>
<name>A0ABU5TMR0_9CYAN</name>
<evidence type="ECO:0000313" key="10">
    <source>
        <dbReference type="Proteomes" id="UP001301388"/>
    </source>
</evidence>
<evidence type="ECO:0000256" key="5">
    <source>
        <dbReference type="ARBA" id="ARBA00023098"/>
    </source>
</evidence>
<keyword evidence="5" id="KW-0443">Lipid metabolism</keyword>
<keyword evidence="10" id="KW-1185">Reference proteome</keyword>
<dbReference type="PANTHER" id="PTHR21624:SF1">
    <property type="entry name" value="ALKYLGLYCEROL MONOOXYGENASE"/>
    <property type="match status" value="1"/>
</dbReference>
<protein>
    <submittedName>
        <fullName evidence="9">Sterol desaturase family protein</fullName>
        <ecNumber evidence="9">1.-.-.-</ecNumber>
    </submittedName>
</protein>
<dbReference type="EC" id="1.-.-.-" evidence="9"/>
<comment type="caution">
    <text evidence="9">The sequence shown here is derived from an EMBL/GenBank/DDBJ whole genome shotgun (WGS) entry which is preliminary data.</text>
</comment>
<keyword evidence="6 7" id="KW-0472">Membrane</keyword>
<evidence type="ECO:0000256" key="2">
    <source>
        <dbReference type="ARBA" id="ARBA00022692"/>
    </source>
</evidence>
<dbReference type="EMBL" id="JAYGIE010000090">
    <property type="protein sequence ID" value="MEA5479449.1"/>
    <property type="molecule type" value="Genomic_DNA"/>
</dbReference>
<organism evidence="9 10">
    <name type="scientific">Pseudanabaena galeata UHCC 0370</name>
    <dbReference type="NCBI Taxonomy" id="3110310"/>
    <lineage>
        <taxon>Bacteria</taxon>
        <taxon>Bacillati</taxon>
        <taxon>Cyanobacteriota</taxon>
        <taxon>Cyanophyceae</taxon>
        <taxon>Pseudanabaenales</taxon>
        <taxon>Pseudanabaenaceae</taxon>
        <taxon>Pseudanabaena</taxon>
    </lineage>
</organism>
<sequence length="269" mass="31517">MLEIPDFIKGILVLIFVFVPIEKIFAVHHKKLLRQGWFTDLCYYFSGYFIGHGTTKLLIIFALFGQDSIPTLSSFVSQQPLSLQVIVAIFIGDLSFYIIHYLMHTVPWLWKFHAIHHSSTHMDWLATVRVHPFEQILTKACQMIPLYWLGFSTEALAIYGIFSSAIAFFIHANISVRFPILKWIIVTPEFHHWHHDRHPKLYAQNLAVQLPILDYIFGTWHMPNQELPKQYGTELNVRTNYFNHLVYPFNHLLKSREPNDSARSEPINK</sequence>
<dbReference type="Proteomes" id="UP001301388">
    <property type="component" value="Unassembled WGS sequence"/>
</dbReference>
<dbReference type="InterPro" id="IPR051689">
    <property type="entry name" value="Sterol_desaturase/TMEM195"/>
</dbReference>
<feature type="domain" description="Fatty acid hydroxylase" evidence="8">
    <location>
        <begin position="86"/>
        <end position="219"/>
    </location>
</feature>
<proteinExistence type="predicted"/>
<feature type="transmembrane region" description="Helical" evidence="7">
    <location>
        <begin position="7"/>
        <end position="25"/>
    </location>
</feature>
<evidence type="ECO:0000256" key="1">
    <source>
        <dbReference type="ARBA" id="ARBA00004127"/>
    </source>
</evidence>
<feature type="transmembrane region" description="Helical" evidence="7">
    <location>
        <begin position="45"/>
        <end position="64"/>
    </location>
</feature>
<evidence type="ECO:0000256" key="4">
    <source>
        <dbReference type="ARBA" id="ARBA00023002"/>
    </source>
</evidence>
<dbReference type="Pfam" id="PF04116">
    <property type="entry name" value="FA_hydroxylase"/>
    <property type="match status" value="1"/>
</dbReference>
<feature type="transmembrane region" description="Helical" evidence="7">
    <location>
        <begin position="156"/>
        <end position="174"/>
    </location>
</feature>
<dbReference type="PANTHER" id="PTHR21624">
    <property type="entry name" value="STEROL DESATURASE-RELATED PROTEIN"/>
    <property type="match status" value="1"/>
</dbReference>
<comment type="subcellular location">
    <subcellularLocation>
        <location evidence="1">Endomembrane system</location>
        <topology evidence="1">Multi-pass membrane protein</topology>
    </subcellularLocation>
</comment>
<keyword evidence="3 7" id="KW-1133">Transmembrane helix</keyword>
<dbReference type="InterPro" id="IPR006694">
    <property type="entry name" value="Fatty_acid_hydroxylase"/>
</dbReference>
<keyword evidence="4 9" id="KW-0560">Oxidoreductase</keyword>